<name>A0A9N9WFJ9_9NEOP</name>
<dbReference type="InterPro" id="IPR031734">
    <property type="entry name" value="MBF2"/>
</dbReference>
<protein>
    <submittedName>
        <fullName evidence="2">Uncharacterized protein</fullName>
    </submittedName>
</protein>
<keyword evidence="3" id="KW-1185">Reference proteome</keyword>
<accession>A0A9N9WFJ9</accession>
<keyword evidence="1" id="KW-0732">Signal</keyword>
<evidence type="ECO:0000313" key="3">
    <source>
        <dbReference type="Proteomes" id="UP001153714"/>
    </source>
</evidence>
<dbReference type="Proteomes" id="UP001153714">
    <property type="component" value="Chromosome 5"/>
</dbReference>
<dbReference type="AlphaFoldDB" id="A0A9N9WFJ9"/>
<dbReference type="Pfam" id="PF15868">
    <property type="entry name" value="MBF2"/>
    <property type="match status" value="1"/>
</dbReference>
<evidence type="ECO:0000313" key="2">
    <source>
        <dbReference type="EMBL" id="CAG9792873.1"/>
    </source>
</evidence>
<reference evidence="2" key="2">
    <citation type="submission" date="2022-10" db="EMBL/GenBank/DDBJ databases">
        <authorList>
            <consortium name="ENA_rothamsted_submissions"/>
            <consortium name="culmorum"/>
            <person name="King R."/>
        </authorList>
    </citation>
    <scope>NUCLEOTIDE SEQUENCE</scope>
</reference>
<dbReference type="EMBL" id="OU893336">
    <property type="protein sequence ID" value="CAG9792873.1"/>
    <property type="molecule type" value="Genomic_DNA"/>
</dbReference>
<feature type="chain" id="PRO_5040433182" evidence="1">
    <location>
        <begin position="22"/>
        <end position="127"/>
    </location>
</feature>
<proteinExistence type="predicted"/>
<evidence type="ECO:0000256" key="1">
    <source>
        <dbReference type="SAM" id="SignalP"/>
    </source>
</evidence>
<reference evidence="2" key="1">
    <citation type="submission" date="2021-12" db="EMBL/GenBank/DDBJ databases">
        <authorList>
            <person name="King R."/>
        </authorList>
    </citation>
    <scope>NUCLEOTIDE SEQUENCE</scope>
</reference>
<organism evidence="2 3">
    <name type="scientific">Diatraea saccharalis</name>
    <name type="common">sugarcane borer</name>
    <dbReference type="NCBI Taxonomy" id="40085"/>
    <lineage>
        <taxon>Eukaryota</taxon>
        <taxon>Metazoa</taxon>
        <taxon>Ecdysozoa</taxon>
        <taxon>Arthropoda</taxon>
        <taxon>Hexapoda</taxon>
        <taxon>Insecta</taxon>
        <taxon>Pterygota</taxon>
        <taxon>Neoptera</taxon>
        <taxon>Endopterygota</taxon>
        <taxon>Lepidoptera</taxon>
        <taxon>Glossata</taxon>
        <taxon>Ditrysia</taxon>
        <taxon>Pyraloidea</taxon>
        <taxon>Crambidae</taxon>
        <taxon>Crambinae</taxon>
        <taxon>Diatraea</taxon>
    </lineage>
</organism>
<feature type="signal peptide" evidence="1">
    <location>
        <begin position="1"/>
        <end position="21"/>
    </location>
</feature>
<dbReference type="OrthoDB" id="6818903at2759"/>
<gene>
    <name evidence="2" type="ORF">DIATSA_LOCUS10359</name>
</gene>
<sequence length="127" mass="13843">MFQMKLFVLLSVLSVAALVAAQPAELDESSYVEDQDVSLIPLERSNRLLVRRQFIASAAANTIRTVNYTWRGAAGTRISSWSVSRVGAAQGASVTRTGGGVGSNFLSIRMQSARGRGFNYMLEIWGR</sequence>